<gene>
    <name evidence="7" type="ORF">SASPL_150741</name>
</gene>
<feature type="signal peptide" evidence="6">
    <location>
        <begin position="1"/>
        <end position="30"/>
    </location>
</feature>
<evidence type="ECO:0000313" key="8">
    <source>
        <dbReference type="Proteomes" id="UP000298416"/>
    </source>
</evidence>
<keyword evidence="6" id="KW-0732">Signal</keyword>
<organism evidence="7">
    <name type="scientific">Salvia splendens</name>
    <name type="common">Scarlet sage</name>
    <dbReference type="NCBI Taxonomy" id="180675"/>
    <lineage>
        <taxon>Eukaryota</taxon>
        <taxon>Viridiplantae</taxon>
        <taxon>Streptophyta</taxon>
        <taxon>Embryophyta</taxon>
        <taxon>Tracheophyta</taxon>
        <taxon>Spermatophyta</taxon>
        <taxon>Magnoliopsida</taxon>
        <taxon>eudicotyledons</taxon>
        <taxon>Gunneridae</taxon>
        <taxon>Pentapetalae</taxon>
        <taxon>asterids</taxon>
        <taxon>lamiids</taxon>
        <taxon>Lamiales</taxon>
        <taxon>Lamiaceae</taxon>
        <taxon>Nepetoideae</taxon>
        <taxon>Mentheae</taxon>
        <taxon>Salviinae</taxon>
        <taxon>Salvia</taxon>
        <taxon>Salvia subgen. Calosphace</taxon>
        <taxon>core Calosphace</taxon>
    </lineage>
</organism>
<proteinExistence type="inferred from homology"/>
<comment type="similarity">
    <text evidence="3 6">Belongs to the pectinacetylesterase family.</text>
</comment>
<dbReference type="GO" id="GO:0009505">
    <property type="term" value="C:plant-type cell wall"/>
    <property type="evidence" value="ECO:0007669"/>
    <property type="project" value="TreeGrafter"/>
</dbReference>
<dbReference type="PANTHER" id="PTHR21562:SF65">
    <property type="entry name" value="PECTIN ACETYLESTERASE"/>
    <property type="match status" value="1"/>
</dbReference>
<dbReference type="PANTHER" id="PTHR21562">
    <property type="entry name" value="NOTUM-RELATED"/>
    <property type="match status" value="1"/>
</dbReference>
<evidence type="ECO:0000256" key="2">
    <source>
        <dbReference type="ARBA" id="ARBA00004191"/>
    </source>
</evidence>
<accession>A0A8X8Z2A7</accession>
<keyword evidence="6" id="KW-0964">Secreted</keyword>
<dbReference type="GO" id="GO:0052793">
    <property type="term" value="F:pectin acetylesterase activity"/>
    <property type="evidence" value="ECO:0007669"/>
    <property type="project" value="TreeGrafter"/>
</dbReference>
<evidence type="ECO:0000256" key="5">
    <source>
        <dbReference type="ARBA" id="ARBA00023316"/>
    </source>
</evidence>
<sequence length="408" mass="45714">MGDGLNKMEIARYLLLFLMWALALTTQVYGVRDRNITLLESAVAKGAVCLDGTPPAYIYSKGYGEGANNWIVYIQGGGWCISLEDCHNRSMSSLGSSTRMMAVYPLYPPKMDGMLDDNATYNPRLYFLFFTCPSSLPIAVILTGTSAGGLTTILHCDNFRTHFSQSTTVKCISDSGFFIHGEGSIGADWREERYFNVVSTHGLANLLPTSCTTRMNPALCLFPEYLINDVQTPLFLVESAFDLWQVRYLSFPKVFIQNLIPPDTLAGWDICDHDTTTIVSQCNWTQYSLMKDFRATFIQTLKSLDNSSSIGYFVHSCYAHGHVLDKKTWTCSSLAGHNVLANKGIGQAVGDWYFNHSSFQEIDMQNDLPRNCDVILSQLLSTSSVWMFSSIRSHKFLQHLLLLIIAYI</sequence>
<reference evidence="7" key="1">
    <citation type="submission" date="2018-01" db="EMBL/GenBank/DDBJ databases">
        <authorList>
            <person name="Mao J.F."/>
        </authorList>
    </citation>
    <scope>NUCLEOTIDE SEQUENCE</scope>
    <source>
        <strain evidence="7">Huo1</strain>
        <tissue evidence="7">Leaf</tissue>
    </source>
</reference>
<evidence type="ECO:0000313" key="7">
    <source>
        <dbReference type="EMBL" id="KAG6389276.1"/>
    </source>
</evidence>
<dbReference type="InterPro" id="IPR004963">
    <property type="entry name" value="PAE/NOTUM"/>
</dbReference>
<dbReference type="EC" id="3.1.1.-" evidence="6"/>
<dbReference type="Pfam" id="PF03283">
    <property type="entry name" value="PAE"/>
    <property type="match status" value="2"/>
</dbReference>
<protein>
    <recommendedName>
        <fullName evidence="6">Pectin acetylesterase</fullName>
        <ecNumber evidence="6">3.1.1.-</ecNumber>
    </recommendedName>
</protein>
<evidence type="ECO:0000256" key="6">
    <source>
        <dbReference type="RuleBase" id="RU363114"/>
    </source>
</evidence>
<keyword evidence="5 6" id="KW-0961">Cell wall biogenesis/degradation</keyword>
<evidence type="ECO:0000256" key="1">
    <source>
        <dbReference type="ARBA" id="ARBA00003534"/>
    </source>
</evidence>
<dbReference type="Proteomes" id="UP000298416">
    <property type="component" value="Unassembled WGS sequence"/>
</dbReference>
<keyword evidence="8" id="KW-1185">Reference proteome</keyword>
<comment type="caution">
    <text evidence="7">The sequence shown here is derived from an EMBL/GenBank/DDBJ whole genome shotgun (WGS) entry which is preliminary data.</text>
</comment>
<keyword evidence="4 6" id="KW-0134">Cell wall</keyword>
<dbReference type="EMBL" id="PNBA02000020">
    <property type="protein sequence ID" value="KAG6389276.1"/>
    <property type="molecule type" value="Genomic_DNA"/>
</dbReference>
<evidence type="ECO:0000256" key="4">
    <source>
        <dbReference type="ARBA" id="ARBA00022512"/>
    </source>
</evidence>
<reference evidence="7" key="2">
    <citation type="submission" date="2020-08" db="EMBL/GenBank/DDBJ databases">
        <title>Plant Genome Project.</title>
        <authorList>
            <person name="Zhang R.-G."/>
        </authorList>
    </citation>
    <scope>NUCLEOTIDE SEQUENCE</scope>
    <source>
        <strain evidence="7">Huo1</strain>
        <tissue evidence="7">Leaf</tissue>
    </source>
</reference>
<comment type="subcellular location">
    <subcellularLocation>
        <location evidence="2 6">Secreted</location>
        <location evidence="2 6">Cell wall</location>
    </subcellularLocation>
</comment>
<evidence type="ECO:0000256" key="3">
    <source>
        <dbReference type="ARBA" id="ARBA00005784"/>
    </source>
</evidence>
<dbReference type="AlphaFoldDB" id="A0A8X8Z2A7"/>
<keyword evidence="6" id="KW-0378">Hydrolase</keyword>
<comment type="function">
    <text evidence="1 6">Hydrolyzes acetyl esters in homogalacturonan regions of pectin. In type I primary cell wall, galacturonic acid residues of pectin can be acetylated at the O-2 and O-3 positions. Decreasing the degree of acetylation of pectin gels in vitro alters their physical properties.</text>
</comment>
<dbReference type="GO" id="GO:0071555">
    <property type="term" value="P:cell wall organization"/>
    <property type="evidence" value="ECO:0007669"/>
    <property type="project" value="UniProtKB-KW"/>
</dbReference>
<name>A0A8X8Z2A7_SALSN</name>
<feature type="chain" id="PRO_5036517148" description="Pectin acetylesterase" evidence="6">
    <location>
        <begin position="31"/>
        <end position="408"/>
    </location>
</feature>